<evidence type="ECO:0000256" key="1">
    <source>
        <dbReference type="ARBA" id="ARBA00013201"/>
    </source>
</evidence>
<dbReference type="OrthoDB" id="2363873at2759"/>
<evidence type="ECO:0000256" key="4">
    <source>
        <dbReference type="ARBA" id="ARBA00023098"/>
    </source>
</evidence>
<dbReference type="GO" id="GO:0003847">
    <property type="term" value="F:1-alkyl-2-acetylglycerophosphocholine esterase activity"/>
    <property type="evidence" value="ECO:0007669"/>
    <property type="project" value="UniProtKB-EC"/>
</dbReference>
<evidence type="ECO:0000256" key="2">
    <source>
        <dbReference type="ARBA" id="ARBA00022801"/>
    </source>
</evidence>
<keyword evidence="5" id="KW-0732">Signal</keyword>
<comment type="caution">
    <text evidence="6">The sequence shown here is derived from an EMBL/GenBank/DDBJ whole genome shotgun (WGS) entry which is preliminary data.</text>
</comment>
<evidence type="ECO:0000313" key="6">
    <source>
        <dbReference type="EMBL" id="PNY28625.1"/>
    </source>
</evidence>
<dbReference type="PANTHER" id="PTHR10272:SF14">
    <property type="entry name" value="PAF ACETYLHYDROLASE FAMILY PROTEIN"/>
    <property type="match status" value="1"/>
</dbReference>
<dbReference type="Gene3D" id="3.40.50.1820">
    <property type="entry name" value="alpha/beta hydrolase"/>
    <property type="match status" value="1"/>
</dbReference>
<name>A0A2K3QM64_9HYPO</name>
<dbReference type="InterPro" id="IPR029058">
    <property type="entry name" value="AB_hydrolase_fold"/>
</dbReference>
<proteinExistence type="predicted"/>
<dbReference type="PANTHER" id="PTHR10272">
    <property type="entry name" value="PLATELET-ACTIVATING FACTOR ACETYLHYDROLASE"/>
    <property type="match status" value="1"/>
</dbReference>
<dbReference type="AlphaFoldDB" id="A0A2K3QM64"/>
<dbReference type="STRING" id="45235.A0A2K3QM64"/>
<protein>
    <recommendedName>
        <fullName evidence="1">1-alkyl-2-acetylglycerophosphocholine esterase</fullName>
        <ecNumber evidence="1">3.1.1.47</ecNumber>
    </recommendedName>
</protein>
<keyword evidence="4" id="KW-0443">Lipid metabolism</keyword>
<dbReference type="GO" id="GO:0016042">
    <property type="term" value="P:lipid catabolic process"/>
    <property type="evidence" value="ECO:0007669"/>
    <property type="project" value="UniProtKB-KW"/>
</dbReference>
<feature type="signal peptide" evidence="5">
    <location>
        <begin position="1"/>
        <end position="16"/>
    </location>
</feature>
<keyword evidence="3" id="KW-0442">Lipid degradation</keyword>
<dbReference type="SUPFAM" id="SSF53474">
    <property type="entry name" value="alpha/beta-Hydrolases"/>
    <property type="match status" value="1"/>
</dbReference>
<reference evidence="6 7" key="1">
    <citation type="submission" date="2017-08" db="EMBL/GenBank/DDBJ databases">
        <title>Harnessing the power of phylogenomics to disentangle the directionality and signatures of interkingdom host jumping in the parasitic fungal genus Tolypocladium.</title>
        <authorList>
            <person name="Quandt C.A."/>
            <person name="Patterson W."/>
            <person name="Spatafora J.W."/>
        </authorList>
    </citation>
    <scope>NUCLEOTIDE SEQUENCE [LARGE SCALE GENOMIC DNA]</scope>
    <source>
        <strain evidence="6 7">CBS 113982</strain>
    </source>
</reference>
<evidence type="ECO:0000313" key="7">
    <source>
        <dbReference type="Proteomes" id="UP000236621"/>
    </source>
</evidence>
<accession>A0A2K3QM64</accession>
<evidence type="ECO:0000256" key="5">
    <source>
        <dbReference type="SAM" id="SignalP"/>
    </source>
</evidence>
<sequence length="386" mass="41080">MLLIPPLLAFPALSAAVLVPGPTGPFAVAMKLQALTDTSRRDPLDPTGRSQNRRLLFSAFLPVDESCGACPGTTLPYMTPSVAAWYGQQAAANGLPADLFSMFEMEVCDLDKLPARGREKGNEHEYPLVLFSPGFGDSRLMYGAMARSLASQGYAVVTVDHPFDAMSVEFPDGTVIPGANISAEDPGAVKRVVQVRNDDLSFIIGQLLHNHTIRDPLLANFRGSIALDKTVVIGHSLGGAAAAALARSDARVLGGVDLDGQLADPAKSLGLAKPFLLAGRPGHSAEDATWDEFWPHLRGPRAELAVNGTTHGAFTDRPALLSVFDIPGPVREALRAVLGSIEAKRLDVVLNGVLVRFFELAMYGRDGPLRGVGWAFGEVSVTRSHL</sequence>
<keyword evidence="7" id="KW-1185">Reference proteome</keyword>
<organism evidence="6 7">
    <name type="scientific">Tolypocladium capitatum</name>
    <dbReference type="NCBI Taxonomy" id="45235"/>
    <lineage>
        <taxon>Eukaryota</taxon>
        <taxon>Fungi</taxon>
        <taxon>Dikarya</taxon>
        <taxon>Ascomycota</taxon>
        <taxon>Pezizomycotina</taxon>
        <taxon>Sordariomycetes</taxon>
        <taxon>Hypocreomycetidae</taxon>
        <taxon>Hypocreales</taxon>
        <taxon>Ophiocordycipitaceae</taxon>
        <taxon>Tolypocladium</taxon>
    </lineage>
</organism>
<evidence type="ECO:0000256" key="3">
    <source>
        <dbReference type="ARBA" id="ARBA00022963"/>
    </source>
</evidence>
<dbReference type="Proteomes" id="UP000236621">
    <property type="component" value="Unassembled WGS sequence"/>
</dbReference>
<dbReference type="EC" id="3.1.1.47" evidence="1"/>
<keyword evidence="2 6" id="KW-0378">Hydrolase</keyword>
<feature type="chain" id="PRO_5014441675" description="1-alkyl-2-acetylglycerophosphocholine esterase" evidence="5">
    <location>
        <begin position="17"/>
        <end position="386"/>
    </location>
</feature>
<gene>
    <name evidence="6" type="ORF">TCAP_01447</name>
</gene>
<dbReference type="Pfam" id="PF03403">
    <property type="entry name" value="PAF-AH_p_II"/>
    <property type="match status" value="1"/>
</dbReference>
<dbReference type="EMBL" id="NRSZ01000233">
    <property type="protein sequence ID" value="PNY28625.1"/>
    <property type="molecule type" value="Genomic_DNA"/>
</dbReference>